<dbReference type="InterPro" id="IPR003439">
    <property type="entry name" value="ABC_transporter-like_ATP-bd"/>
</dbReference>
<name>A0A3L6Q799_PANMI</name>
<dbReference type="InterPro" id="IPR027417">
    <property type="entry name" value="P-loop_NTPase"/>
</dbReference>
<dbReference type="PANTHER" id="PTHR43394:SF1">
    <property type="entry name" value="ATP-BINDING CASSETTE SUB-FAMILY B MEMBER 10, MITOCHONDRIAL"/>
    <property type="match status" value="1"/>
</dbReference>
<dbReference type="STRING" id="4540.A0A3L6Q799"/>
<dbReference type="EMBL" id="PQIB02000013">
    <property type="protein sequence ID" value="RLM73738.1"/>
    <property type="molecule type" value="Genomic_DNA"/>
</dbReference>
<gene>
    <name evidence="2" type="ORF">C2845_PM15G12070</name>
</gene>
<dbReference type="Pfam" id="PF00005">
    <property type="entry name" value="ABC_tran"/>
    <property type="match status" value="1"/>
</dbReference>
<sequence>MEGGYDARVGERGAQLSGGQRQRIALARAVLKNARVLLLDEATSALDTVSERLVQDAVDRMLRGRTCVVVAHRLSTVQKSDVIAVVKDGKVAERGRHGELIATGPGGMYHNLIKLQHGRSPCLSPM</sequence>
<dbReference type="GO" id="GO:0016887">
    <property type="term" value="F:ATP hydrolysis activity"/>
    <property type="evidence" value="ECO:0007669"/>
    <property type="project" value="InterPro"/>
</dbReference>
<reference evidence="3" key="1">
    <citation type="journal article" date="2019" name="Nat. Commun.">
        <title>The genome of broomcorn millet.</title>
        <authorList>
            <person name="Zou C."/>
            <person name="Miki D."/>
            <person name="Li D."/>
            <person name="Tang Q."/>
            <person name="Xiao L."/>
            <person name="Rajput S."/>
            <person name="Deng P."/>
            <person name="Jia W."/>
            <person name="Huang R."/>
            <person name="Zhang M."/>
            <person name="Sun Y."/>
            <person name="Hu J."/>
            <person name="Fu X."/>
            <person name="Schnable P.S."/>
            <person name="Li F."/>
            <person name="Zhang H."/>
            <person name="Feng B."/>
            <person name="Zhu X."/>
            <person name="Liu R."/>
            <person name="Schnable J.C."/>
            <person name="Zhu J.-K."/>
            <person name="Zhang H."/>
        </authorList>
    </citation>
    <scope>NUCLEOTIDE SEQUENCE [LARGE SCALE GENOMIC DNA]</scope>
</reference>
<dbReference type="GO" id="GO:0015421">
    <property type="term" value="F:ABC-type oligopeptide transporter activity"/>
    <property type="evidence" value="ECO:0007669"/>
    <property type="project" value="TreeGrafter"/>
</dbReference>
<dbReference type="PANTHER" id="PTHR43394">
    <property type="entry name" value="ATP-DEPENDENT PERMEASE MDL1, MITOCHONDRIAL"/>
    <property type="match status" value="1"/>
</dbReference>
<evidence type="ECO:0000259" key="1">
    <source>
        <dbReference type="Pfam" id="PF00005"/>
    </source>
</evidence>
<dbReference type="GO" id="GO:0005524">
    <property type="term" value="F:ATP binding"/>
    <property type="evidence" value="ECO:0007669"/>
    <property type="project" value="InterPro"/>
</dbReference>
<dbReference type="OrthoDB" id="6500128at2759"/>
<evidence type="ECO:0000313" key="2">
    <source>
        <dbReference type="EMBL" id="RLM73738.1"/>
    </source>
</evidence>
<organism evidence="2 3">
    <name type="scientific">Panicum miliaceum</name>
    <name type="common">Proso millet</name>
    <name type="synonym">Broomcorn millet</name>
    <dbReference type="NCBI Taxonomy" id="4540"/>
    <lineage>
        <taxon>Eukaryota</taxon>
        <taxon>Viridiplantae</taxon>
        <taxon>Streptophyta</taxon>
        <taxon>Embryophyta</taxon>
        <taxon>Tracheophyta</taxon>
        <taxon>Spermatophyta</taxon>
        <taxon>Magnoliopsida</taxon>
        <taxon>Liliopsida</taxon>
        <taxon>Poales</taxon>
        <taxon>Poaceae</taxon>
        <taxon>PACMAD clade</taxon>
        <taxon>Panicoideae</taxon>
        <taxon>Panicodae</taxon>
        <taxon>Paniceae</taxon>
        <taxon>Panicinae</taxon>
        <taxon>Panicum</taxon>
        <taxon>Panicum sect. Panicum</taxon>
    </lineage>
</organism>
<accession>A0A3L6Q799</accession>
<comment type="caution">
    <text evidence="2">The sequence shown here is derived from an EMBL/GenBank/DDBJ whole genome shotgun (WGS) entry which is preliminary data.</text>
</comment>
<proteinExistence type="predicted"/>
<dbReference type="SUPFAM" id="SSF52540">
    <property type="entry name" value="P-loop containing nucleoside triphosphate hydrolases"/>
    <property type="match status" value="1"/>
</dbReference>
<dbReference type="InterPro" id="IPR039421">
    <property type="entry name" value="Type_1_exporter"/>
</dbReference>
<dbReference type="GO" id="GO:0090374">
    <property type="term" value="P:oligopeptide export from mitochondrion"/>
    <property type="evidence" value="ECO:0007669"/>
    <property type="project" value="TreeGrafter"/>
</dbReference>
<feature type="domain" description="ABC transporter" evidence="1">
    <location>
        <begin position="6"/>
        <end position="44"/>
    </location>
</feature>
<dbReference type="Gene3D" id="3.40.50.300">
    <property type="entry name" value="P-loop containing nucleotide triphosphate hydrolases"/>
    <property type="match status" value="1"/>
</dbReference>
<evidence type="ECO:0000313" key="3">
    <source>
        <dbReference type="Proteomes" id="UP000275267"/>
    </source>
</evidence>
<dbReference type="Proteomes" id="UP000275267">
    <property type="component" value="Unassembled WGS sequence"/>
</dbReference>
<protein>
    <submittedName>
        <fullName evidence="2">ABC transporter B family member 15-like</fullName>
    </submittedName>
</protein>
<dbReference type="AlphaFoldDB" id="A0A3L6Q799"/>
<dbReference type="GO" id="GO:0005743">
    <property type="term" value="C:mitochondrial inner membrane"/>
    <property type="evidence" value="ECO:0007669"/>
    <property type="project" value="TreeGrafter"/>
</dbReference>
<keyword evidence="3" id="KW-1185">Reference proteome</keyword>